<comment type="caution">
    <text evidence="2">The sequence shown here is derived from an EMBL/GenBank/DDBJ whole genome shotgun (WGS) entry which is preliminary data.</text>
</comment>
<evidence type="ECO:0000256" key="1">
    <source>
        <dbReference type="SAM" id="Phobius"/>
    </source>
</evidence>
<name>A0A8X6QMM7_NEPPI</name>
<organism evidence="2 3">
    <name type="scientific">Nephila pilipes</name>
    <name type="common">Giant wood spider</name>
    <name type="synonym">Nephila maculata</name>
    <dbReference type="NCBI Taxonomy" id="299642"/>
    <lineage>
        <taxon>Eukaryota</taxon>
        <taxon>Metazoa</taxon>
        <taxon>Ecdysozoa</taxon>
        <taxon>Arthropoda</taxon>
        <taxon>Chelicerata</taxon>
        <taxon>Arachnida</taxon>
        <taxon>Araneae</taxon>
        <taxon>Araneomorphae</taxon>
        <taxon>Entelegynae</taxon>
        <taxon>Araneoidea</taxon>
        <taxon>Nephilidae</taxon>
        <taxon>Nephila</taxon>
    </lineage>
</organism>
<keyword evidence="1" id="KW-1133">Transmembrane helix</keyword>
<sequence>MVRGCFLLRSQLWLVLTDKYYGHIIAAAMASLHSVLYVLLRPCDVLQSRFKGVEELSLAYDKNTVVLRYLVGSGGITKKVNYAWSVKVHRIILWQVAELEHALE</sequence>
<dbReference type="Proteomes" id="UP000887013">
    <property type="component" value="Unassembled WGS sequence"/>
</dbReference>
<keyword evidence="1" id="KW-0812">Transmembrane</keyword>
<proteinExistence type="predicted"/>
<evidence type="ECO:0000313" key="2">
    <source>
        <dbReference type="EMBL" id="GFU33312.1"/>
    </source>
</evidence>
<accession>A0A8X6QMM7</accession>
<keyword evidence="3" id="KW-1185">Reference proteome</keyword>
<evidence type="ECO:0000313" key="3">
    <source>
        <dbReference type="Proteomes" id="UP000887013"/>
    </source>
</evidence>
<dbReference type="EMBL" id="BMAW01083343">
    <property type="protein sequence ID" value="GFU33312.1"/>
    <property type="molecule type" value="Genomic_DNA"/>
</dbReference>
<feature type="transmembrane region" description="Helical" evidence="1">
    <location>
        <begin position="20"/>
        <end position="40"/>
    </location>
</feature>
<gene>
    <name evidence="2" type="ORF">NPIL_522231</name>
</gene>
<reference evidence="2" key="1">
    <citation type="submission" date="2020-08" db="EMBL/GenBank/DDBJ databases">
        <title>Multicomponent nature underlies the extraordinary mechanical properties of spider dragline silk.</title>
        <authorList>
            <person name="Kono N."/>
            <person name="Nakamura H."/>
            <person name="Mori M."/>
            <person name="Yoshida Y."/>
            <person name="Ohtoshi R."/>
            <person name="Malay A.D."/>
            <person name="Moran D.A.P."/>
            <person name="Tomita M."/>
            <person name="Numata K."/>
            <person name="Arakawa K."/>
        </authorList>
    </citation>
    <scope>NUCLEOTIDE SEQUENCE</scope>
</reference>
<dbReference type="AlphaFoldDB" id="A0A8X6QMM7"/>
<keyword evidence="1" id="KW-0472">Membrane</keyword>
<protein>
    <submittedName>
        <fullName evidence="2">Uncharacterized protein</fullName>
    </submittedName>
</protein>